<feature type="region of interest" description="Disordered" evidence="4">
    <location>
        <begin position="46"/>
        <end position="185"/>
    </location>
</feature>
<dbReference type="Gene3D" id="3.30.300.30">
    <property type="match status" value="2"/>
</dbReference>
<evidence type="ECO:0000256" key="3">
    <source>
        <dbReference type="ARBA" id="ARBA00022553"/>
    </source>
</evidence>
<dbReference type="GO" id="GO:0005737">
    <property type="term" value="C:cytoplasm"/>
    <property type="evidence" value="ECO:0007669"/>
    <property type="project" value="TreeGrafter"/>
</dbReference>
<dbReference type="GO" id="GO:0017000">
    <property type="term" value="P:antibiotic biosynthetic process"/>
    <property type="evidence" value="ECO:0007669"/>
    <property type="project" value="UniProtKB-ARBA"/>
</dbReference>
<dbReference type="InterPro" id="IPR029058">
    <property type="entry name" value="AB_hydrolase_fold"/>
</dbReference>
<evidence type="ECO:0000256" key="1">
    <source>
        <dbReference type="ARBA" id="ARBA00001957"/>
    </source>
</evidence>
<dbReference type="CDD" id="cd12117">
    <property type="entry name" value="A_NRPS_Srf_like"/>
    <property type="match status" value="1"/>
</dbReference>
<dbReference type="InterPro" id="IPR036736">
    <property type="entry name" value="ACP-like_sf"/>
</dbReference>
<dbReference type="Gene3D" id="3.40.50.1820">
    <property type="entry name" value="alpha/beta hydrolase"/>
    <property type="match status" value="1"/>
</dbReference>
<feature type="domain" description="Carrier" evidence="5">
    <location>
        <begin position="870"/>
        <end position="944"/>
    </location>
</feature>
<dbReference type="SUPFAM" id="SSF56801">
    <property type="entry name" value="Acetyl-CoA synthetase-like"/>
    <property type="match status" value="2"/>
</dbReference>
<dbReference type="GO" id="GO:0044550">
    <property type="term" value="P:secondary metabolite biosynthetic process"/>
    <property type="evidence" value="ECO:0007669"/>
    <property type="project" value="UniProtKB-ARBA"/>
</dbReference>
<dbReference type="InterPro" id="IPR001242">
    <property type="entry name" value="Condensation_dom"/>
</dbReference>
<dbReference type="NCBIfam" id="TIGR01733">
    <property type="entry name" value="AA-adenyl-dom"/>
    <property type="match status" value="1"/>
</dbReference>
<evidence type="ECO:0000256" key="4">
    <source>
        <dbReference type="SAM" id="MobiDB-lite"/>
    </source>
</evidence>
<dbReference type="InterPro" id="IPR045851">
    <property type="entry name" value="AMP-bd_C_sf"/>
</dbReference>
<dbReference type="PANTHER" id="PTHR45527:SF1">
    <property type="entry name" value="FATTY ACID SYNTHASE"/>
    <property type="match status" value="1"/>
</dbReference>
<keyword evidence="7" id="KW-1185">Reference proteome</keyword>
<keyword evidence="3" id="KW-0597">Phosphoprotein</keyword>
<dbReference type="InterPro" id="IPR020845">
    <property type="entry name" value="AMP-binding_CS"/>
</dbReference>
<evidence type="ECO:0000313" key="6">
    <source>
        <dbReference type="EMBL" id="TQF01518.1"/>
    </source>
</evidence>
<comment type="cofactor">
    <cofactor evidence="1">
        <name>pantetheine 4'-phosphate</name>
        <dbReference type="ChEBI" id="CHEBI:47942"/>
    </cofactor>
</comment>
<dbReference type="InterPro" id="IPR009081">
    <property type="entry name" value="PP-bd_ACP"/>
</dbReference>
<dbReference type="EMBL" id="VIGB01000003">
    <property type="protein sequence ID" value="TQF01518.1"/>
    <property type="molecule type" value="Genomic_DNA"/>
</dbReference>
<dbReference type="Pfam" id="PF00501">
    <property type="entry name" value="AMP-binding"/>
    <property type="match status" value="3"/>
</dbReference>
<feature type="compositionally biased region" description="Basic residues" evidence="4">
    <location>
        <begin position="94"/>
        <end position="104"/>
    </location>
</feature>
<evidence type="ECO:0000256" key="2">
    <source>
        <dbReference type="ARBA" id="ARBA00022450"/>
    </source>
</evidence>
<dbReference type="InterPro" id="IPR010071">
    <property type="entry name" value="AA_adenyl_dom"/>
</dbReference>
<dbReference type="InterPro" id="IPR020802">
    <property type="entry name" value="TesA-like"/>
</dbReference>
<dbReference type="Gene3D" id="1.10.1200.10">
    <property type="entry name" value="ACP-like"/>
    <property type="match status" value="1"/>
</dbReference>
<dbReference type="GO" id="GO:0031177">
    <property type="term" value="F:phosphopantetheine binding"/>
    <property type="evidence" value="ECO:0007669"/>
    <property type="project" value="InterPro"/>
</dbReference>
<gene>
    <name evidence="6" type="ORF">E6W39_03760</name>
</gene>
<keyword evidence="2" id="KW-0596">Phosphopantetheine</keyword>
<dbReference type="GO" id="GO:0043041">
    <property type="term" value="P:amino acid activation for nonribosomal peptide biosynthetic process"/>
    <property type="evidence" value="ECO:0007669"/>
    <property type="project" value="TreeGrafter"/>
</dbReference>
<dbReference type="SMART" id="SM00823">
    <property type="entry name" value="PKS_PP"/>
    <property type="match status" value="2"/>
</dbReference>
<accession>A0A540VXN2</accession>
<feature type="compositionally biased region" description="Low complexity" evidence="4">
    <location>
        <begin position="105"/>
        <end position="133"/>
    </location>
</feature>
<dbReference type="GO" id="GO:0003824">
    <property type="term" value="F:catalytic activity"/>
    <property type="evidence" value="ECO:0007669"/>
    <property type="project" value="InterPro"/>
</dbReference>
<dbReference type="PANTHER" id="PTHR45527">
    <property type="entry name" value="NONRIBOSOMAL PEPTIDE SYNTHETASE"/>
    <property type="match status" value="1"/>
</dbReference>
<dbReference type="GO" id="GO:0008610">
    <property type="term" value="P:lipid biosynthetic process"/>
    <property type="evidence" value="ECO:0007669"/>
    <property type="project" value="UniProtKB-ARBA"/>
</dbReference>
<dbReference type="FunFam" id="3.40.50.12780:FF:000012">
    <property type="entry name" value="Non-ribosomal peptide synthetase"/>
    <property type="match status" value="1"/>
</dbReference>
<dbReference type="FunFam" id="3.40.50.980:FF:000001">
    <property type="entry name" value="Non-ribosomal peptide synthetase"/>
    <property type="match status" value="1"/>
</dbReference>
<protein>
    <submittedName>
        <fullName evidence="6">Amino acid adenylation domain-containing protein</fullName>
    </submittedName>
</protein>
<dbReference type="CDD" id="cd19544">
    <property type="entry name" value="E-C_NRPS"/>
    <property type="match status" value="1"/>
</dbReference>
<organism evidence="6 7">
    <name type="scientific">Kitasatospora acidiphila</name>
    <dbReference type="NCBI Taxonomy" id="2567942"/>
    <lineage>
        <taxon>Bacteria</taxon>
        <taxon>Bacillati</taxon>
        <taxon>Actinomycetota</taxon>
        <taxon>Actinomycetes</taxon>
        <taxon>Kitasatosporales</taxon>
        <taxon>Streptomycetaceae</taxon>
        <taxon>Kitasatospora</taxon>
    </lineage>
</organism>
<feature type="compositionally biased region" description="Low complexity" evidence="4">
    <location>
        <begin position="165"/>
        <end position="174"/>
    </location>
</feature>
<dbReference type="InterPro" id="IPR023213">
    <property type="entry name" value="CAT-like_dom_sf"/>
</dbReference>
<evidence type="ECO:0000259" key="5">
    <source>
        <dbReference type="PROSITE" id="PS50075"/>
    </source>
</evidence>
<dbReference type="Pfam" id="PF13193">
    <property type="entry name" value="AMP-binding_C"/>
    <property type="match status" value="2"/>
</dbReference>
<dbReference type="FunFam" id="2.30.38.10:FF:000001">
    <property type="entry name" value="Non-ribosomal peptide synthetase PvdI"/>
    <property type="match status" value="1"/>
</dbReference>
<dbReference type="InterPro" id="IPR001031">
    <property type="entry name" value="Thioesterase"/>
</dbReference>
<dbReference type="Gene3D" id="3.30.559.10">
    <property type="entry name" value="Chloramphenicol acetyltransferase-like domain"/>
    <property type="match status" value="1"/>
</dbReference>
<dbReference type="Pfam" id="PF00668">
    <property type="entry name" value="Condensation"/>
    <property type="match status" value="2"/>
</dbReference>
<dbReference type="OrthoDB" id="2472181at2"/>
<dbReference type="SUPFAM" id="SSF47336">
    <property type="entry name" value="ACP-like"/>
    <property type="match status" value="2"/>
</dbReference>
<dbReference type="SUPFAM" id="SSF52777">
    <property type="entry name" value="CoA-dependent acyltransferases"/>
    <property type="match status" value="3"/>
</dbReference>
<feature type="region of interest" description="Disordered" evidence="4">
    <location>
        <begin position="2286"/>
        <end position="2306"/>
    </location>
</feature>
<dbReference type="InterPro" id="IPR000873">
    <property type="entry name" value="AMP-dep_synth/lig_dom"/>
</dbReference>
<dbReference type="Proteomes" id="UP000319103">
    <property type="component" value="Unassembled WGS sequence"/>
</dbReference>
<dbReference type="InterPro" id="IPR025110">
    <property type="entry name" value="AMP-bd_C"/>
</dbReference>
<evidence type="ECO:0000313" key="7">
    <source>
        <dbReference type="Proteomes" id="UP000319103"/>
    </source>
</evidence>
<proteinExistence type="predicted"/>
<dbReference type="Pfam" id="PF00550">
    <property type="entry name" value="PP-binding"/>
    <property type="match status" value="2"/>
</dbReference>
<dbReference type="SMART" id="SM00824">
    <property type="entry name" value="PKS_TE"/>
    <property type="match status" value="1"/>
</dbReference>
<dbReference type="PROSITE" id="PS00455">
    <property type="entry name" value="AMP_BINDING"/>
    <property type="match status" value="1"/>
</dbReference>
<dbReference type="Gene3D" id="3.30.559.30">
    <property type="entry name" value="Nonribosomal peptide synthetase, condensation domain"/>
    <property type="match status" value="2"/>
</dbReference>
<reference evidence="6 7" key="1">
    <citation type="submission" date="2019-06" db="EMBL/GenBank/DDBJ databases">
        <title>Description of Kitasatospora acidophila sp. nov. isolated from pine grove soil, and reclassification of Streptomyces novaecaesareae to Kitasatospora novaeceasareae comb. nov.</title>
        <authorList>
            <person name="Kim M.J."/>
        </authorList>
    </citation>
    <scope>NUCLEOTIDE SEQUENCE [LARGE SCALE GENOMIC DNA]</scope>
    <source>
        <strain evidence="6 7">MMS16-CNU292</strain>
    </source>
</reference>
<feature type="domain" description="Carrier" evidence="5">
    <location>
        <begin position="1960"/>
        <end position="2034"/>
    </location>
</feature>
<dbReference type="InterPro" id="IPR020806">
    <property type="entry name" value="PKS_PP-bd"/>
</dbReference>
<name>A0A540VXN2_9ACTN</name>
<dbReference type="Gene3D" id="2.30.38.10">
    <property type="entry name" value="Luciferase, Domain 3"/>
    <property type="match status" value="2"/>
</dbReference>
<dbReference type="SUPFAM" id="SSF53474">
    <property type="entry name" value="alpha/beta-Hydrolases"/>
    <property type="match status" value="1"/>
</dbReference>
<dbReference type="PROSITE" id="PS50075">
    <property type="entry name" value="CARRIER"/>
    <property type="match status" value="2"/>
</dbReference>
<dbReference type="Gene3D" id="3.40.50.980">
    <property type="match status" value="4"/>
</dbReference>
<dbReference type="Pfam" id="PF00975">
    <property type="entry name" value="Thioesterase"/>
    <property type="match status" value="1"/>
</dbReference>
<sequence length="2306" mass="242004">MTSTARRSCGKGCGSRCRWCCAGRSCRSGRWSWTPGVRIRWSSCRPSEGPGWTCAGPPDPRHHGRRARQRTLAGPTAHPPHGPGPHDDGGAPRRAGRLHDRPRRPAAAGAAVPQLRGAGPPRRVARGAPAVLRRPARGRHADHGPVRPAGRARRRQRRGPGTTGGRPAPGRPGASPGPPTGNERGPLFHLAWARVLAAVSGHDDVVFGTVLFGRMNAGAGSDRVPGLFINTLPVRARTGDAGVSSALTGMRDQLAELLVHEHAPLALAQQASGVPGGSPLFTSILNYRYRQVVEQPGAGLTGITLLSSDDHTNYPLSVSVDDDGEGFSLTVQAVRVAADDVCVLLHTALAGLATALEAAPDTRVADLPVLDPAARHRLLTEWNETSHPESDVTPHQLIEAQVARTPMATALLFEGAELSYAELNARAEQVARGLADRGMGVESVVAVALDHPVRRTIAMLAAWKTGAAYLLLDPQGPADRTESVLADLAAAGTPLLVLDEAQLQAVLDGAPHSGAPRPAALPEHLACLRVTARTSATAAANRSVVNRWAWLGEECGLSSSDRVFAVDPSSPEFLRPLAEGAALVLSRPAGYLAPARLAALLRETGVTVAHLTGPLLELLVTEPAGARYPGLRAVYCAGDGPTAATRDRFLESSGARLSTLLGATAARCEAGDGALVPIGRPLANTRVYVLDAALRPVPVGVEGELYVAGAGLARGLTGGAALTAQWFVACPFEQGGRMHRTGERVRWTADGRLEHLGGADERVVIRAVPVEPSQVRGVLTGHHAVAQAVVVERDGALVGYVVPAGVGAALDDAALEELRAHAADRLPEQAVPAVLSVLDSLPLAPDGSLDRTALPVPDARSAAEPARLRGPATVQEEILCQGFAHVLGREGVAVDDNFFALGGHSLLAVALMEYLRAYGMSISIRALLRNPTPAGLAAVAGPAQLVVPPNLVPDGAEELTPEMLPLAGLTAAELDRVVAQVPGGAANVADVYPLAPLQEGLVFHHLMSGQDGGEADVYDAPTVLGFDTRERLDALLAALQQVVDRHDVYRTAIVWEGLREPVQVVLRRAELPVRELEPGTAGTDPVERLLAAGDTRMDLRQAPLIRVTTAAEPGSGRWLALLRIHHMVGDHTTEAVLLDEVRAFMSGRGGALPQPSPFRNYVAQARLGVSREEHRRFFAELLGDVTETTAPFGLLDVHGDGRDIRQARLDIDGEQARLIRESARRYGVSPATVFHLAWARLLAAVSGRDDVVFGTVLLGRMSAGAGSDRAPGLFINTLPMRVRVDRVGVASALTGVRDQLAELLVHEHAPLALAQGASGLPGGEPLFTSIFNYRHSDAPSANTAPGVDGITVLASRDLTNYPLAVSVDDRRAGFTVTAEAAAPADPEAIGELLRLAVTNLVTAMAEAPRSRLSAVPVLGAEEARRMLTEWNATGRGLPAATVPELFAAQASRTPDAVALVADGIRLSYRELDARTNRLARLLIGRGVGPEAVVAVSMERGAELVVTLLAVLKAHGAYLPVDPNYPAERIAFMLEDAAPVLLVTGAGAPTVASDLPLVELEAPSTVRLLERMDDGPLRATELPGRLTVDNAAYLVYTSGSTGRPKGTVIPHRAIDRLVRRGGYLDLGAGDVVGQLASASFDAATFEIWGALAGGATLAIPAAGVLSVAELREFLTVRQVTVAFLTTALFNELVEWDVTALQGVRQVLTGGEQLSGAHFRKLLERLPGVRLSHVYGPTENTTFTTGHLVRTADLAGAGGVPIGGPIAETRVFVLDRSLNPVPAGAVGELYVAGAGLARGYAGRPALTAERFVACPFAVADRMYRTGDLVRWTADGELVFVVRGDDQVKIRGFRVEPGEVQAVLAEHPALAQVAVIAREGAPGGKHLVGYVVPAAGVQAPAGNAGDLAGAVRAFAAERLPGHLVPAAVVVLDALPLTVNGKVDRRALPAPEYGVTAEPPTEQGPVGALATGICEAFAEVLGLPAVGLDDDFFALGGHSLLAMSLVERLRLRGVSVSVRDVVAAPTVSRLMRSLGRPAIADALAVLLPIRTSGSRPPFFFVHPGGGLSWSYAPLARHIPQEHPLYGLQARGLDGASGLAPSLRAMAADYLAQVRAVQPTGPYHLIGWSYGGMVAHEMAVQARAAGEEVAALVILDAYPAPAAQSADRGGNAPGGRADQVEQAAEIDRAKAEARERLAGVVGDLTDSELAAVAQVVVNHLHLPAEHEFGRVDCDALVIVAEHDPRADEADPQAWRPHITGTITAAGLPCDHDAMLRPEMLEPLWSTIAQWLTRSPGDPHTRSPRGRGGSDS</sequence>
<dbReference type="FunFam" id="3.30.300.30:FF:000010">
    <property type="entry name" value="Enterobactin synthetase component F"/>
    <property type="match status" value="1"/>
</dbReference>
<comment type="caution">
    <text evidence="6">The sequence shown here is derived from an EMBL/GenBank/DDBJ whole genome shotgun (WGS) entry which is preliminary data.</text>
</comment>